<accession>B1M1Y0</accession>
<dbReference type="RefSeq" id="WP_012318155.1">
    <property type="nucleotide sequence ID" value="NC_010505.1"/>
</dbReference>
<dbReference type="AlphaFoldDB" id="B1M1Y0"/>
<evidence type="ECO:0000259" key="1">
    <source>
        <dbReference type="Pfam" id="PF15607"/>
    </source>
</evidence>
<dbReference type="eggNOG" id="COG4842">
    <property type="taxonomic scope" value="Bacteria"/>
</dbReference>
<evidence type="ECO:0000313" key="3">
    <source>
        <dbReference type="Proteomes" id="UP000006589"/>
    </source>
</evidence>
<gene>
    <name evidence="2" type="ordered locus">Mrad2831_1156</name>
</gene>
<dbReference type="InterPro" id="IPR028946">
    <property type="entry name" value="Ntox44"/>
</dbReference>
<evidence type="ECO:0000313" key="2">
    <source>
        <dbReference type="EMBL" id="ACB23165.1"/>
    </source>
</evidence>
<sequence>MANKRYWLTARIKIGEKPQIRHKDPIFLKAYFDENPKKRDEGEVTEGNGLRVPTEKSGSEILNRDGIQQFDFELTEEEYKSASYKIYFWGEPYGSVAFKKEGVGANRCLGRLLLEPEHCRKGGLSFPPKNSQSHDEQIICDFSAHQSVVDYIVQEMNLNSKSDSVKSMKKFNGIYDNQRNDSFFKHTYYPDAAKKAALNELGCRTHSASDWKLDYLQDALFCHVFEKGGQWDHKPKIGPIWGEFNRLGNSGYRYYYDIWSNIHFGYISAKAGFTLAEVKQGADKAQWIDTGSSNGDDPIDAQAIDVGYMLGGRDSLVTIQAIISAVSRFPEWDVCTRFPDHRACRSHE</sequence>
<name>B1M1Y0_METRJ</name>
<protein>
    <recommendedName>
        <fullName evidence="1">Bacterial toxin 44 domain-containing protein</fullName>
    </recommendedName>
</protein>
<dbReference type="KEGG" id="mrd:Mrad2831_1156"/>
<dbReference type="Pfam" id="PF15607">
    <property type="entry name" value="Ntox44"/>
    <property type="match status" value="1"/>
</dbReference>
<dbReference type="HOGENOM" id="CLU_796476_0_0_5"/>
<reference evidence="2 3" key="1">
    <citation type="submission" date="2008-03" db="EMBL/GenBank/DDBJ databases">
        <title>Complete sequence of chromosome of Methylobacterium radiotolerans JCM 2831.</title>
        <authorList>
            <consortium name="US DOE Joint Genome Institute"/>
            <person name="Copeland A."/>
            <person name="Lucas S."/>
            <person name="Lapidus A."/>
            <person name="Glavina del Rio T."/>
            <person name="Dalin E."/>
            <person name="Tice H."/>
            <person name="Bruce D."/>
            <person name="Goodwin L."/>
            <person name="Pitluck S."/>
            <person name="Kiss H."/>
            <person name="Brettin T."/>
            <person name="Detter J.C."/>
            <person name="Han C."/>
            <person name="Kuske C.R."/>
            <person name="Schmutz J."/>
            <person name="Larimer F."/>
            <person name="Land M."/>
            <person name="Hauser L."/>
            <person name="Kyrpides N."/>
            <person name="Mikhailova N."/>
            <person name="Marx C.J."/>
            <person name="Richardson P."/>
        </authorList>
    </citation>
    <scope>NUCLEOTIDE SEQUENCE [LARGE SCALE GENOMIC DNA]</scope>
    <source>
        <strain evidence="3">ATCC 27329 / DSM 1819 / JCM 2831 / NBRC 15690 / NCIMB 10815 / 0-1</strain>
    </source>
</reference>
<dbReference type="OrthoDB" id="8479880at2"/>
<dbReference type="Proteomes" id="UP000006589">
    <property type="component" value="Chromosome"/>
</dbReference>
<feature type="domain" description="Bacterial toxin 44" evidence="1">
    <location>
        <begin position="222"/>
        <end position="310"/>
    </location>
</feature>
<dbReference type="STRING" id="426355.Mrad2831_1156"/>
<proteinExistence type="predicted"/>
<dbReference type="GeneID" id="31780855"/>
<organism evidence="2 3">
    <name type="scientific">Methylobacterium radiotolerans (strain ATCC 27329 / DSM 1819 / JCM 2831 / NBRC 15690 / NCIMB 10815 / 0-1)</name>
    <dbReference type="NCBI Taxonomy" id="426355"/>
    <lineage>
        <taxon>Bacteria</taxon>
        <taxon>Pseudomonadati</taxon>
        <taxon>Pseudomonadota</taxon>
        <taxon>Alphaproteobacteria</taxon>
        <taxon>Hyphomicrobiales</taxon>
        <taxon>Methylobacteriaceae</taxon>
        <taxon>Methylobacterium</taxon>
    </lineage>
</organism>
<dbReference type="EMBL" id="CP001001">
    <property type="protein sequence ID" value="ACB23165.1"/>
    <property type="molecule type" value="Genomic_DNA"/>
</dbReference>